<organism evidence="1 2">
    <name type="scientific">Paraburkholderia sprentiae WSM5005</name>
    <dbReference type="NCBI Taxonomy" id="754502"/>
    <lineage>
        <taxon>Bacteria</taxon>
        <taxon>Pseudomonadati</taxon>
        <taxon>Pseudomonadota</taxon>
        <taxon>Betaproteobacteria</taxon>
        <taxon>Burkholderiales</taxon>
        <taxon>Burkholderiaceae</taxon>
        <taxon>Paraburkholderia</taxon>
    </lineage>
</organism>
<accession>A0A8F4QJR9</accession>
<dbReference type="RefSeq" id="WP_154671670.1">
    <property type="nucleotide sequence ID" value="NZ_CP017562.2"/>
</dbReference>
<name>A0A8F4QJR9_9BURK</name>
<proteinExistence type="predicted"/>
<keyword evidence="2" id="KW-1185">Reference proteome</keyword>
<dbReference type="KEGG" id="pspw:BJG93_36090"/>
<protein>
    <submittedName>
        <fullName evidence="1">Uncharacterized protein</fullName>
    </submittedName>
</protein>
<dbReference type="EMBL" id="CP017562">
    <property type="protein sequence ID" value="QXE07246.1"/>
    <property type="molecule type" value="Genomic_DNA"/>
</dbReference>
<evidence type="ECO:0000313" key="2">
    <source>
        <dbReference type="Proteomes" id="UP000179860"/>
    </source>
</evidence>
<dbReference type="AlphaFoldDB" id="A0A8F4QJR9"/>
<evidence type="ECO:0000313" key="1">
    <source>
        <dbReference type="EMBL" id="QXE07246.1"/>
    </source>
</evidence>
<sequence length="54" mass="5590">MLIGASTLRIGGTIGSAGIGYRVDRWTLCRALAASFGVGRGVSEMLTLWSPCCG</sequence>
<reference evidence="1" key="1">
    <citation type="submission" date="2016-09" db="EMBL/GenBank/DDBJ databases">
        <title>The Complete Genome of Burkholderia sprentiae wsm5005.</title>
        <authorList>
            <person name="De Meyer S."/>
            <person name="Wang P."/>
            <person name="Terpolilli J."/>
        </authorList>
    </citation>
    <scope>NUCLEOTIDE SEQUENCE [LARGE SCALE GENOMIC DNA]</scope>
    <source>
        <strain evidence="1">WSM5005</strain>
    </source>
</reference>
<dbReference type="Proteomes" id="UP000179860">
    <property type="component" value="Chromosome 2"/>
</dbReference>
<gene>
    <name evidence="1" type="ORF">BJG93_36090</name>
</gene>